<dbReference type="InterPro" id="IPR001466">
    <property type="entry name" value="Beta-lactam-related"/>
</dbReference>
<evidence type="ECO:0000259" key="1">
    <source>
        <dbReference type="Pfam" id="PF00144"/>
    </source>
</evidence>
<dbReference type="OrthoDB" id="9809635at2"/>
<protein>
    <submittedName>
        <fullName evidence="2">Class A beta-lactamase-related serine hydrolase</fullName>
    </submittedName>
</protein>
<sequence length="334" mass="36152">MVNREQRLQGVLDSLVSAGAAGVLLEYRDAEGTWVGSSGTAEIGTASTVDPAGSFRIGSVTKTFTATVVLQLVAEGVMSLDDHVERWLPGLVPGVSLRQLLNHTSGLHNYTDDLPDSAEIVRDRLVHWDPRETVAAAAVRDRLFEPGVRYSYSNTNYIVLGLIIEAATGRSFETEVEERIFRPLDLQHTLAPGDEPKLPEPRARGYMPADGELVDVTDFNMSQAWAAGAFVSTASDLNTFYAALLGGKLLNPTELEALQTTVPTDNDYQASGLGIARITLPGLTLWGHSGGIYGYRTLSYHSADTIHQVTLSLSTTDDDEGLQTYDVLRQLTAS</sequence>
<organism evidence="2 3">
    <name type="scientific">Kribbella antibiotica</name>
    <dbReference type="NCBI Taxonomy" id="190195"/>
    <lineage>
        <taxon>Bacteria</taxon>
        <taxon>Bacillati</taxon>
        <taxon>Actinomycetota</taxon>
        <taxon>Actinomycetes</taxon>
        <taxon>Propionibacteriales</taxon>
        <taxon>Kribbellaceae</taxon>
        <taxon>Kribbella</taxon>
    </lineage>
</organism>
<dbReference type="RefSeq" id="WP_132176677.1">
    <property type="nucleotide sequence ID" value="NZ_SMKX01000199.1"/>
</dbReference>
<keyword evidence="3" id="KW-1185">Reference proteome</keyword>
<evidence type="ECO:0000313" key="2">
    <source>
        <dbReference type="EMBL" id="TDD45562.1"/>
    </source>
</evidence>
<keyword evidence="2" id="KW-0378">Hydrolase</keyword>
<dbReference type="EMBL" id="SMKX01000199">
    <property type="protein sequence ID" value="TDD45562.1"/>
    <property type="molecule type" value="Genomic_DNA"/>
</dbReference>
<reference evidence="2 3" key="1">
    <citation type="submission" date="2019-03" db="EMBL/GenBank/DDBJ databases">
        <title>Draft genome sequences of novel Actinobacteria.</title>
        <authorList>
            <person name="Sahin N."/>
            <person name="Ay H."/>
            <person name="Saygin H."/>
        </authorList>
    </citation>
    <scope>NUCLEOTIDE SEQUENCE [LARGE SCALE GENOMIC DNA]</scope>
    <source>
        <strain evidence="2 3">JCM 13523</strain>
    </source>
</reference>
<dbReference type="PANTHER" id="PTHR46825:SF7">
    <property type="entry name" value="D-ALANYL-D-ALANINE CARBOXYPEPTIDASE"/>
    <property type="match status" value="1"/>
</dbReference>
<dbReference type="AlphaFoldDB" id="A0A4R4YPV3"/>
<dbReference type="Pfam" id="PF00144">
    <property type="entry name" value="Beta-lactamase"/>
    <property type="match status" value="1"/>
</dbReference>
<dbReference type="GO" id="GO:0016787">
    <property type="term" value="F:hydrolase activity"/>
    <property type="evidence" value="ECO:0007669"/>
    <property type="project" value="UniProtKB-KW"/>
</dbReference>
<feature type="domain" description="Beta-lactamase-related" evidence="1">
    <location>
        <begin position="22"/>
        <end position="302"/>
    </location>
</feature>
<evidence type="ECO:0000313" key="3">
    <source>
        <dbReference type="Proteomes" id="UP000295124"/>
    </source>
</evidence>
<name>A0A4R4YPV3_9ACTN</name>
<dbReference type="SUPFAM" id="SSF56601">
    <property type="entry name" value="beta-lactamase/transpeptidase-like"/>
    <property type="match status" value="1"/>
</dbReference>
<dbReference type="PANTHER" id="PTHR46825">
    <property type="entry name" value="D-ALANYL-D-ALANINE-CARBOXYPEPTIDASE/ENDOPEPTIDASE AMPH"/>
    <property type="match status" value="1"/>
</dbReference>
<gene>
    <name evidence="2" type="ORF">E1263_38415</name>
</gene>
<dbReference type="Proteomes" id="UP000295124">
    <property type="component" value="Unassembled WGS sequence"/>
</dbReference>
<dbReference type="InterPro" id="IPR050491">
    <property type="entry name" value="AmpC-like"/>
</dbReference>
<dbReference type="InterPro" id="IPR012338">
    <property type="entry name" value="Beta-lactam/transpept-like"/>
</dbReference>
<comment type="caution">
    <text evidence="2">The sequence shown here is derived from an EMBL/GenBank/DDBJ whole genome shotgun (WGS) entry which is preliminary data.</text>
</comment>
<dbReference type="Gene3D" id="3.40.710.10">
    <property type="entry name" value="DD-peptidase/beta-lactamase superfamily"/>
    <property type="match status" value="1"/>
</dbReference>
<proteinExistence type="predicted"/>
<accession>A0A4R4YPV3</accession>